<organism evidence="1 2">
    <name type="scientific">Halopseudomonas litoralis</name>
    <dbReference type="NCBI Taxonomy" id="797277"/>
    <lineage>
        <taxon>Bacteria</taxon>
        <taxon>Pseudomonadati</taxon>
        <taxon>Pseudomonadota</taxon>
        <taxon>Gammaproteobacteria</taxon>
        <taxon>Pseudomonadales</taxon>
        <taxon>Pseudomonadaceae</taxon>
        <taxon>Halopseudomonas</taxon>
    </lineage>
</organism>
<evidence type="ECO:0000313" key="1">
    <source>
        <dbReference type="EMBL" id="SDS29655.1"/>
    </source>
</evidence>
<dbReference type="EMBL" id="LT629748">
    <property type="protein sequence ID" value="SDS29655.1"/>
    <property type="molecule type" value="Genomic_DNA"/>
</dbReference>
<dbReference type="OrthoDB" id="6893818at2"/>
<reference evidence="2" key="1">
    <citation type="submission" date="2016-10" db="EMBL/GenBank/DDBJ databases">
        <authorList>
            <person name="Varghese N."/>
            <person name="Submissions S."/>
        </authorList>
    </citation>
    <scope>NUCLEOTIDE SEQUENCE [LARGE SCALE GENOMIC DNA]</scope>
    <source>
        <strain evidence="2">2SM5</strain>
    </source>
</reference>
<proteinExistence type="predicted"/>
<name>A0A1H1R296_9GAMM</name>
<protein>
    <submittedName>
        <fullName evidence="1">Uncharacterized protein</fullName>
    </submittedName>
</protein>
<sequence>MIFRVTLMRRRGVPFTPKELSKDQGKRVDVAINHESCVMGRSSVVASIRGAWPLSEPPWPELMDCQLHSMAPNGMVLTGTEEIDGVMYAQSWLCRAE</sequence>
<evidence type="ECO:0000313" key="2">
    <source>
        <dbReference type="Proteomes" id="UP000243426"/>
    </source>
</evidence>
<dbReference type="AlphaFoldDB" id="A0A1H1R296"/>
<dbReference type="RefSeq" id="WP_090272847.1">
    <property type="nucleotide sequence ID" value="NZ_LT629748.1"/>
</dbReference>
<keyword evidence="2" id="KW-1185">Reference proteome</keyword>
<gene>
    <name evidence="1" type="ORF">SAMN05216198_1636</name>
</gene>
<dbReference type="Proteomes" id="UP000243426">
    <property type="component" value="Chromosome I"/>
</dbReference>
<accession>A0A1H1R296</accession>